<accession>E2ZGY5</accession>
<dbReference type="STRING" id="748224.HMPREF9436_00922"/>
<sequence>MPYCIPADIIIGGKVLNHRIFPLLYHSTGFFPLATCSCLYDSGQPAAK</sequence>
<name>E2ZGY5_9FIRM</name>
<reference evidence="1 2" key="1">
    <citation type="submission" date="2010-08" db="EMBL/GenBank/DDBJ databases">
        <authorList>
            <person name="Weinstock G."/>
            <person name="Sodergren E."/>
            <person name="Clifton S."/>
            <person name="Fulton L."/>
            <person name="Fulton B."/>
            <person name="Courtney L."/>
            <person name="Fronick C."/>
            <person name="Harrison M."/>
            <person name="Strong C."/>
            <person name="Farmer C."/>
            <person name="Delahaunty K."/>
            <person name="Markovic C."/>
            <person name="Hall O."/>
            <person name="Minx P."/>
            <person name="Tomlinson C."/>
            <person name="Mitreva M."/>
            <person name="Hou S."/>
            <person name="Chen J."/>
            <person name="Wollam A."/>
            <person name="Pepin K.H."/>
            <person name="Johnson M."/>
            <person name="Bhonagiri V."/>
            <person name="Zhang X."/>
            <person name="Suruliraj S."/>
            <person name="Warren W."/>
            <person name="Chinwalla A."/>
            <person name="Mardis E.R."/>
            <person name="Wilson R.K."/>
        </authorList>
    </citation>
    <scope>NUCLEOTIDE SEQUENCE [LARGE SCALE GENOMIC DNA]</scope>
    <source>
        <strain evidence="1 2">KLE1255</strain>
    </source>
</reference>
<organism evidence="1 2">
    <name type="scientific">Faecalibacterium cf. prausnitzii KLE1255</name>
    <dbReference type="NCBI Taxonomy" id="748224"/>
    <lineage>
        <taxon>Bacteria</taxon>
        <taxon>Bacillati</taxon>
        <taxon>Bacillota</taxon>
        <taxon>Clostridia</taxon>
        <taxon>Eubacteriales</taxon>
        <taxon>Oscillospiraceae</taxon>
        <taxon>Faecalibacterium</taxon>
    </lineage>
</organism>
<dbReference type="AlphaFoldDB" id="E2ZGY5"/>
<proteinExistence type="predicted"/>
<dbReference type="Proteomes" id="UP000006028">
    <property type="component" value="Unassembled WGS sequence"/>
</dbReference>
<dbReference type="BioCyc" id="FCF748224-HMP:GTSS-742-MONOMER"/>
<dbReference type="EMBL" id="AECU01000083">
    <property type="protein sequence ID" value="EFQ07578.1"/>
    <property type="molecule type" value="Genomic_DNA"/>
</dbReference>
<evidence type="ECO:0000313" key="2">
    <source>
        <dbReference type="Proteomes" id="UP000006028"/>
    </source>
</evidence>
<dbReference type="HOGENOM" id="CLU_3153024_0_0_9"/>
<evidence type="ECO:0000313" key="1">
    <source>
        <dbReference type="EMBL" id="EFQ07578.1"/>
    </source>
</evidence>
<protein>
    <submittedName>
        <fullName evidence="1">Uncharacterized protein</fullName>
    </submittedName>
</protein>
<comment type="caution">
    <text evidence="1">The sequence shown here is derived from an EMBL/GenBank/DDBJ whole genome shotgun (WGS) entry which is preliminary data.</text>
</comment>
<gene>
    <name evidence="1" type="ORF">HMPREF9436_00922</name>
</gene>